<organism evidence="5 6">
    <name type="scientific">Paracoccus aurantiacus</name>
    <dbReference type="NCBI Taxonomy" id="2599412"/>
    <lineage>
        <taxon>Bacteria</taxon>
        <taxon>Pseudomonadati</taxon>
        <taxon>Pseudomonadota</taxon>
        <taxon>Alphaproteobacteria</taxon>
        <taxon>Rhodobacterales</taxon>
        <taxon>Paracoccaceae</taxon>
        <taxon>Paracoccus</taxon>
    </lineage>
</organism>
<dbReference type="Pfam" id="PF13377">
    <property type="entry name" value="Peripla_BP_3"/>
    <property type="match status" value="1"/>
</dbReference>
<name>A0A5C6S095_9RHOB</name>
<dbReference type="AlphaFoldDB" id="A0A5C6S095"/>
<dbReference type="SUPFAM" id="SSF53822">
    <property type="entry name" value="Periplasmic binding protein-like I"/>
    <property type="match status" value="1"/>
</dbReference>
<keyword evidence="2 5" id="KW-0238">DNA-binding</keyword>
<evidence type="ECO:0000259" key="4">
    <source>
        <dbReference type="PROSITE" id="PS50932"/>
    </source>
</evidence>
<dbReference type="RefSeq" id="WP_147099515.1">
    <property type="nucleotide sequence ID" value="NZ_JBHUFH010000003.1"/>
</dbReference>
<dbReference type="SMART" id="SM00354">
    <property type="entry name" value="HTH_LACI"/>
    <property type="match status" value="1"/>
</dbReference>
<dbReference type="PANTHER" id="PTHR30146">
    <property type="entry name" value="LACI-RELATED TRANSCRIPTIONAL REPRESSOR"/>
    <property type="match status" value="1"/>
</dbReference>
<dbReference type="InterPro" id="IPR010982">
    <property type="entry name" value="Lambda_DNA-bd_dom_sf"/>
</dbReference>
<dbReference type="Gene3D" id="1.10.260.40">
    <property type="entry name" value="lambda repressor-like DNA-binding domains"/>
    <property type="match status" value="1"/>
</dbReference>
<dbReference type="EMBL" id="VOPL01000005">
    <property type="protein sequence ID" value="TXB68246.1"/>
    <property type="molecule type" value="Genomic_DNA"/>
</dbReference>
<dbReference type="OrthoDB" id="8433438at2"/>
<feature type="domain" description="HTH lacI-type" evidence="4">
    <location>
        <begin position="8"/>
        <end position="62"/>
    </location>
</feature>
<dbReference type="PANTHER" id="PTHR30146:SF155">
    <property type="entry name" value="ALANINE RACEMASE"/>
    <property type="match status" value="1"/>
</dbReference>
<dbReference type="PROSITE" id="PS00356">
    <property type="entry name" value="HTH_LACI_1"/>
    <property type="match status" value="1"/>
</dbReference>
<proteinExistence type="predicted"/>
<gene>
    <name evidence="5" type="ORF">FQV27_13790</name>
</gene>
<evidence type="ECO:0000256" key="1">
    <source>
        <dbReference type="ARBA" id="ARBA00023015"/>
    </source>
</evidence>
<dbReference type="GO" id="GO:0000976">
    <property type="term" value="F:transcription cis-regulatory region binding"/>
    <property type="evidence" value="ECO:0007669"/>
    <property type="project" value="TreeGrafter"/>
</dbReference>
<dbReference type="GO" id="GO:0003700">
    <property type="term" value="F:DNA-binding transcription factor activity"/>
    <property type="evidence" value="ECO:0007669"/>
    <property type="project" value="TreeGrafter"/>
</dbReference>
<keyword evidence="6" id="KW-1185">Reference proteome</keyword>
<sequence>MTQQKRPPRIHDVAQRAGVSVATVSRVMSNPAIVAEATRIAVESAIAETGYTLNVTARNLRQQQVGAVLALVPKLANPFFSVILSGIADVLRGKGLNLLVLDTMVGDANAPQGIGSYLTRSHSDGVIVLDGRLSPDLFQRPNCPPVVQACEWIKGLSAPKVLADNAAGSNLAIQHLAGLGHHDILHLTGPLMNSLTTSRRAGVQQGLAEAGLNITADDRVIHGDFSLRSGHQAALQILSMTTMPTAVFCDNDEMAIGLMNGLTQGGRRVPQDISVVGFDNIEMSAYTLPPLTTIRQHRAELGRQAAETLLALIEGKEGEEEKILPVELVIRDSTSAHPG</sequence>
<accession>A0A5C6S095</accession>
<evidence type="ECO:0000256" key="3">
    <source>
        <dbReference type="ARBA" id="ARBA00023163"/>
    </source>
</evidence>
<keyword evidence="1" id="KW-0805">Transcription regulation</keyword>
<dbReference type="Gene3D" id="3.40.50.2300">
    <property type="match status" value="2"/>
</dbReference>
<reference evidence="5 6" key="1">
    <citation type="submission" date="2019-08" db="EMBL/GenBank/DDBJ databases">
        <authorList>
            <person name="Ye J."/>
        </authorList>
    </citation>
    <scope>NUCLEOTIDE SEQUENCE [LARGE SCALE GENOMIC DNA]</scope>
    <source>
        <strain evidence="5 6">TK008</strain>
    </source>
</reference>
<dbReference type="InterPro" id="IPR000843">
    <property type="entry name" value="HTH_LacI"/>
</dbReference>
<evidence type="ECO:0000313" key="6">
    <source>
        <dbReference type="Proteomes" id="UP000321562"/>
    </source>
</evidence>
<comment type="caution">
    <text evidence="5">The sequence shown here is derived from an EMBL/GenBank/DDBJ whole genome shotgun (WGS) entry which is preliminary data.</text>
</comment>
<evidence type="ECO:0000313" key="5">
    <source>
        <dbReference type="EMBL" id="TXB68246.1"/>
    </source>
</evidence>
<dbReference type="Pfam" id="PF00356">
    <property type="entry name" value="LacI"/>
    <property type="match status" value="1"/>
</dbReference>
<dbReference type="CDD" id="cd01392">
    <property type="entry name" value="HTH_LacI"/>
    <property type="match status" value="1"/>
</dbReference>
<protein>
    <submittedName>
        <fullName evidence="5">LacI family DNA-binding transcriptional regulator</fullName>
    </submittedName>
</protein>
<dbReference type="InterPro" id="IPR028082">
    <property type="entry name" value="Peripla_BP_I"/>
</dbReference>
<dbReference type="CDD" id="cd06284">
    <property type="entry name" value="PBP1_LacI-like"/>
    <property type="match status" value="1"/>
</dbReference>
<dbReference type="Proteomes" id="UP000321562">
    <property type="component" value="Unassembled WGS sequence"/>
</dbReference>
<dbReference type="SUPFAM" id="SSF47413">
    <property type="entry name" value="lambda repressor-like DNA-binding domains"/>
    <property type="match status" value="1"/>
</dbReference>
<dbReference type="PROSITE" id="PS50932">
    <property type="entry name" value="HTH_LACI_2"/>
    <property type="match status" value="1"/>
</dbReference>
<keyword evidence="3" id="KW-0804">Transcription</keyword>
<evidence type="ECO:0000256" key="2">
    <source>
        <dbReference type="ARBA" id="ARBA00023125"/>
    </source>
</evidence>
<dbReference type="InterPro" id="IPR046335">
    <property type="entry name" value="LacI/GalR-like_sensor"/>
</dbReference>